<dbReference type="Pfam" id="PF12641">
    <property type="entry name" value="Flavodoxin_3"/>
    <property type="match status" value="1"/>
</dbReference>
<dbReference type="InterPro" id="IPR008254">
    <property type="entry name" value="Flavodoxin/NO_synth"/>
</dbReference>
<dbReference type="GO" id="GO:0006783">
    <property type="term" value="P:heme biosynthetic process"/>
    <property type="evidence" value="ECO:0007669"/>
    <property type="project" value="TreeGrafter"/>
</dbReference>
<dbReference type="GO" id="GO:0010181">
    <property type="term" value="F:FMN binding"/>
    <property type="evidence" value="ECO:0007669"/>
    <property type="project" value="InterPro"/>
</dbReference>
<dbReference type="GO" id="GO:0070819">
    <property type="term" value="F:menaquinone-dependent protoporphyrinogen oxidase activity"/>
    <property type="evidence" value="ECO:0007669"/>
    <property type="project" value="TreeGrafter"/>
</dbReference>
<sequence length="171" mass="18876">MKILVTYYTKTGNTKKVAEGIYQALDKNDKELKPMKEVEGIEGYDLIFCGFPVHAHSVPVAAQNFLKKIPSSTKVALFSTHGAQREGQMPKEAIRNAIGLVKGEVLGSFTCRGEVEQAIIDELMNKPEHRAWAMEAGSAQSHPDSADLEDAQFFAKNIVRKAMSFADFGKK</sequence>
<dbReference type="InterPro" id="IPR052200">
    <property type="entry name" value="Protoporphyrinogen_IX_DH"/>
</dbReference>
<evidence type="ECO:0000313" key="2">
    <source>
        <dbReference type="EMBL" id="VFU15832.1"/>
    </source>
</evidence>
<name>A0A485M409_9ZZZZ</name>
<proteinExistence type="predicted"/>
<gene>
    <name evidence="2" type="ORF">SCFA_450062</name>
</gene>
<reference evidence="2" key="1">
    <citation type="submission" date="2019-03" db="EMBL/GenBank/DDBJ databases">
        <authorList>
            <person name="Hao L."/>
        </authorList>
    </citation>
    <scope>NUCLEOTIDE SEQUENCE</scope>
</reference>
<protein>
    <submittedName>
        <fullName evidence="2">Flavodoxin</fullName>
    </submittedName>
</protein>
<feature type="domain" description="Flavodoxin-like" evidence="1">
    <location>
        <begin position="4"/>
        <end position="155"/>
    </location>
</feature>
<dbReference type="Gene3D" id="3.40.50.360">
    <property type="match status" value="1"/>
</dbReference>
<dbReference type="EMBL" id="CAADRM010000109">
    <property type="protein sequence ID" value="VFU15832.1"/>
    <property type="molecule type" value="Genomic_DNA"/>
</dbReference>
<dbReference type="PANTHER" id="PTHR38030:SF2">
    <property type="entry name" value="PROTOPORPHYRINOGEN IX DEHYDROGENASE [QUINONE]"/>
    <property type="match status" value="1"/>
</dbReference>
<evidence type="ECO:0000259" key="1">
    <source>
        <dbReference type="Pfam" id="PF12641"/>
    </source>
</evidence>
<accession>A0A485M409</accession>
<dbReference type="PANTHER" id="PTHR38030">
    <property type="entry name" value="PROTOPORPHYRINOGEN IX DEHYDROGENASE [MENAQUINONE]"/>
    <property type="match status" value="1"/>
</dbReference>
<dbReference type="AlphaFoldDB" id="A0A485M409"/>
<organism evidence="2">
    <name type="scientific">anaerobic digester metagenome</name>
    <dbReference type="NCBI Taxonomy" id="1263854"/>
    <lineage>
        <taxon>unclassified sequences</taxon>
        <taxon>metagenomes</taxon>
        <taxon>ecological metagenomes</taxon>
    </lineage>
</organism>
<dbReference type="SUPFAM" id="SSF52218">
    <property type="entry name" value="Flavoproteins"/>
    <property type="match status" value="1"/>
</dbReference>
<dbReference type="InterPro" id="IPR029039">
    <property type="entry name" value="Flavoprotein-like_sf"/>
</dbReference>